<dbReference type="InterPro" id="IPR005546">
    <property type="entry name" value="Autotransporte_beta"/>
</dbReference>
<evidence type="ECO:0000313" key="2">
    <source>
        <dbReference type="EMBL" id="TGX37979.1"/>
    </source>
</evidence>
<accession>A0A4S1W5P2</accession>
<feature type="domain" description="Autotransporter" evidence="1">
    <location>
        <begin position="555"/>
        <end position="829"/>
    </location>
</feature>
<reference evidence="2 3" key="1">
    <citation type="submission" date="2019-04" db="EMBL/GenBank/DDBJ databases">
        <title>Sphingomonas psychrotolerans sp. nov., isolated from soil in the Tianshan Mountains, Xinjiang, China.</title>
        <authorList>
            <person name="Luo Y."/>
            <person name="Sheng H."/>
        </authorList>
    </citation>
    <scope>NUCLEOTIDE SEQUENCE [LARGE SCALE GENOMIC DNA]</scope>
    <source>
        <strain evidence="2 3">KIS18-15</strain>
    </source>
</reference>
<evidence type="ECO:0000259" key="1">
    <source>
        <dbReference type="PROSITE" id="PS51208"/>
    </source>
</evidence>
<dbReference type="InterPro" id="IPR036709">
    <property type="entry name" value="Autotransporte_beta_dom_sf"/>
</dbReference>
<proteinExistence type="predicted"/>
<comment type="caution">
    <text evidence="2">The sequence shown here is derived from an EMBL/GenBank/DDBJ whole genome shotgun (WGS) entry which is preliminary data.</text>
</comment>
<gene>
    <name evidence="2" type="ORF">E5A74_19665</name>
</gene>
<evidence type="ECO:0000313" key="3">
    <source>
        <dbReference type="Proteomes" id="UP000309848"/>
    </source>
</evidence>
<dbReference type="PRINTS" id="PR00313">
    <property type="entry name" value="CABNDNGRPT"/>
</dbReference>
<dbReference type="SMART" id="SM00869">
    <property type="entry name" value="Autotransporter"/>
    <property type="match status" value="1"/>
</dbReference>
<dbReference type="PROSITE" id="PS51208">
    <property type="entry name" value="AUTOTRANSPORTER"/>
    <property type="match status" value="1"/>
</dbReference>
<dbReference type="SUPFAM" id="SSF103515">
    <property type="entry name" value="Autotransporter"/>
    <property type="match status" value="1"/>
</dbReference>
<sequence>GGAGNDTLNLTLDGASSINGMFGFETANITGASPLTLTGDLGADQRVTFTGSFDNELIIGADVQFDGVVDGGDGHDLLRIQSGAAQSRTVLSAQIRSFEDLISEGAGTLALFGEHYGFDSVAVNGGNLEIGTGTVLDAEQGVIFDGADNRLTLRGGAQVHGRVDGGAGNDTLAFFQAPGATRLFSALDQTGFERLETVGGELRIDRDAGFVNGVAIDGGTLNILAGNTLTANVAGGAGKDEVIVGGRIDGNLDLGAGDDALTITGAGAITGTRSGGDGIDTLVFNTGGTTTAPTQWTAAAYSGFERADVAGGVVSFTGTASLTGLSVSGGRLIGQAGSVLSSVETIVVRQGATFGSAGTVNGNIDVRGTLAPGASPGTMTVNGDVNFASGSLLQMEVSSAASDRLDISGKLTIAQGAAMDITGVLSATPGGALDLVVAQGGITGSFTTINKSNTIFGFVATRGNRIQILGAFQSSDAFSVNAQGAIGYANDLLGDGQMVQSFTAALPVLVSASGQSNAGAFERLTPEAYATAQMQTVQTGLAVSETMRNLRASAPIAPGLHGFAQALGQWNRLAGNAAIGASAARSELLGLLGGIGYGFGEGSRLGAFVGTARSTQNIADLGAENRQSGALFGALADLALGGFDVHALVAYDASHAKTRRTAPTGDAITARYGTGGIIGDLSIGYGVDAGALTVTPRVGVTYLQGKRDAFAERTAPFGLTVDRDSAGMLYGDTAVAVSFDLGGIRPYAEAGVRSRLTGDATPVASAHFTAASGTGPLFGFGAATDRTVGRVALGLGAELSGGVRLNLGYTGEYGSKARHNVSGGVAIAF</sequence>
<keyword evidence="3" id="KW-1185">Reference proteome</keyword>
<dbReference type="OrthoDB" id="7176850at2"/>
<dbReference type="Proteomes" id="UP000309848">
    <property type="component" value="Unassembled WGS sequence"/>
</dbReference>
<feature type="non-terminal residue" evidence="2">
    <location>
        <position position="1"/>
    </location>
</feature>
<name>A0A4S1W5P2_9SPHN</name>
<dbReference type="Gene3D" id="2.160.20.160">
    <property type="match status" value="1"/>
</dbReference>
<protein>
    <submittedName>
        <fullName evidence="2">Autotransporter domain-containing protein</fullName>
    </submittedName>
</protein>
<dbReference type="EMBL" id="SRXU01000011">
    <property type="protein sequence ID" value="TGX37979.1"/>
    <property type="molecule type" value="Genomic_DNA"/>
</dbReference>
<organism evidence="2 3">
    <name type="scientific">Sphingomonas naasensis</name>
    <dbReference type="NCBI Taxonomy" id="1344951"/>
    <lineage>
        <taxon>Bacteria</taxon>
        <taxon>Pseudomonadati</taxon>
        <taxon>Pseudomonadota</taxon>
        <taxon>Alphaproteobacteria</taxon>
        <taxon>Sphingomonadales</taxon>
        <taxon>Sphingomonadaceae</taxon>
        <taxon>Sphingomonas</taxon>
    </lineage>
</organism>
<dbReference type="RefSeq" id="WP_135987318.1">
    <property type="nucleotide sequence ID" value="NZ_SRXU01000011.1"/>
</dbReference>
<dbReference type="AlphaFoldDB" id="A0A4S1W5P2"/>
<dbReference type="Pfam" id="PF03797">
    <property type="entry name" value="Autotransporter"/>
    <property type="match status" value="1"/>
</dbReference>
<dbReference type="Gene3D" id="2.40.128.130">
    <property type="entry name" value="Autotransporter beta-domain"/>
    <property type="match status" value="1"/>
</dbReference>